<dbReference type="OMA" id="AKHYACT"/>
<protein>
    <submittedName>
        <fullName evidence="1">Uncharacterized protein</fullName>
    </submittedName>
</protein>
<dbReference type="GeneID" id="24131097"/>
<dbReference type="RefSeq" id="XP_012203629.1">
    <property type="nucleotide sequence ID" value="XM_012348239.1"/>
</dbReference>
<dbReference type="InterPro" id="IPR011993">
    <property type="entry name" value="PH-like_dom_sf"/>
</dbReference>
<name>A0A067C8V1_SAPPC</name>
<proteinExistence type="predicted"/>
<dbReference type="Proteomes" id="UP000030745">
    <property type="component" value="Unassembled WGS sequence"/>
</dbReference>
<keyword evidence="2" id="KW-1185">Reference proteome</keyword>
<sequence length="237" mass="26372">MRSVAVLHGLQGVFGAKPTEAPSQAVVPKEATSALPARVEQDLRLRRLQAMWQLFVQGFELIKYPNKGRPRKRILWLTLDGKLCVGKAKCAKDAKKFVYLWDIEQFAKGCNAPQFAETGSWRESKGREMLSFSIDARLQCGNVRSFALQVASNKVRNLVCETGDQLVQALRGDADGEYPKAARIKIAKHYACTGEILTLSEIRLVMMREGSELGTLLDDKDVEIVDDNADDSPSDDE</sequence>
<dbReference type="VEuPathDB" id="FungiDB:SPRG_08894"/>
<accession>A0A067C8V1</accession>
<dbReference type="Gene3D" id="2.30.29.30">
    <property type="entry name" value="Pleckstrin-homology domain (PH domain)/Phosphotyrosine-binding domain (PTB)"/>
    <property type="match status" value="1"/>
</dbReference>
<dbReference type="KEGG" id="spar:SPRG_08894"/>
<evidence type="ECO:0000313" key="1">
    <source>
        <dbReference type="EMBL" id="KDO25595.1"/>
    </source>
</evidence>
<gene>
    <name evidence="1" type="ORF">SPRG_08894</name>
</gene>
<organism evidence="1 2">
    <name type="scientific">Saprolegnia parasitica (strain CBS 223.65)</name>
    <dbReference type="NCBI Taxonomy" id="695850"/>
    <lineage>
        <taxon>Eukaryota</taxon>
        <taxon>Sar</taxon>
        <taxon>Stramenopiles</taxon>
        <taxon>Oomycota</taxon>
        <taxon>Saprolegniomycetes</taxon>
        <taxon>Saprolegniales</taxon>
        <taxon>Saprolegniaceae</taxon>
        <taxon>Saprolegnia</taxon>
    </lineage>
</organism>
<dbReference type="EMBL" id="KK583230">
    <property type="protein sequence ID" value="KDO25595.1"/>
    <property type="molecule type" value="Genomic_DNA"/>
</dbReference>
<reference evidence="1 2" key="1">
    <citation type="journal article" date="2013" name="PLoS Genet.">
        <title>Distinctive expansion of potential virulence genes in the genome of the oomycete fish pathogen Saprolegnia parasitica.</title>
        <authorList>
            <person name="Jiang R.H."/>
            <person name="de Bruijn I."/>
            <person name="Haas B.J."/>
            <person name="Belmonte R."/>
            <person name="Lobach L."/>
            <person name="Christie J."/>
            <person name="van den Ackerveken G."/>
            <person name="Bottin A."/>
            <person name="Bulone V."/>
            <person name="Diaz-Moreno S.M."/>
            <person name="Dumas B."/>
            <person name="Fan L."/>
            <person name="Gaulin E."/>
            <person name="Govers F."/>
            <person name="Grenville-Briggs L.J."/>
            <person name="Horner N.R."/>
            <person name="Levin J.Z."/>
            <person name="Mammella M."/>
            <person name="Meijer H.J."/>
            <person name="Morris P."/>
            <person name="Nusbaum C."/>
            <person name="Oome S."/>
            <person name="Phillips A.J."/>
            <person name="van Rooyen D."/>
            <person name="Rzeszutek E."/>
            <person name="Saraiva M."/>
            <person name="Secombes C.J."/>
            <person name="Seidl M.F."/>
            <person name="Snel B."/>
            <person name="Stassen J.H."/>
            <person name="Sykes S."/>
            <person name="Tripathy S."/>
            <person name="van den Berg H."/>
            <person name="Vega-Arreguin J.C."/>
            <person name="Wawra S."/>
            <person name="Young S.K."/>
            <person name="Zeng Q."/>
            <person name="Dieguez-Uribeondo J."/>
            <person name="Russ C."/>
            <person name="Tyler B.M."/>
            <person name="van West P."/>
        </authorList>
    </citation>
    <scope>NUCLEOTIDE SEQUENCE [LARGE SCALE GENOMIC DNA]</scope>
    <source>
        <strain evidence="1 2">CBS 223.65</strain>
    </source>
</reference>
<dbReference type="AlphaFoldDB" id="A0A067C8V1"/>
<evidence type="ECO:0000313" key="2">
    <source>
        <dbReference type="Proteomes" id="UP000030745"/>
    </source>
</evidence>
<dbReference type="OrthoDB" id="159680at2759"/>